<feature type="signal peptide" evidence="1">
    <location>
        <begin position="1"/>
        <end position="20"/>
    </location>
</feature>
<dbReference type="InterPro" id="IPR025737">
    <property type="entry name" value="FApF"/>
</dbReference>
<feature type="chain" id="PRO_5029875678" evidence="1">
    <location>
        <begin position="21"/>
        <end position="275"/>
    </location>
</feature>
<dbReference type="EMBL" id="WKKH01000058">
    <property type="protein sequence ID" value="MRX78558.1"/>
    <property type="molecule type" value="Genomic_DNA"/>
</dbReference>
<gene>
    <name evidence="2" type="ORF">GJU39_20985</name>
</gene>
<dbReference type="AlphaFoldDB" id="A0A7K0G418"/>
<evidence type="ECO:0000313" key="3">
    <source>
        <dbReference type="Proteomes" id="UP000487757"/>
    </source>
</evidence>
<dbReference type="RefSeq" id="WP_154282962.1">
    <property type="nucleotide sequence ID" value="NZ_JBHUJQ010000001.1"/>
</dbReference>
<sequence>MKNLFTLIFLWLAFSTAVYSQQPAGAVPAKPVTKPKLREMEPDRPDVSESPRTIDAGHFQFESDLFRLETQHESESRNREYLINQANLKFGITKSTAIQLAIQSYNINKETATDGETETSHGIGDLTLRIKQNLLGNDEGKFAIAILPYVKFPTSVADAQSQYEGGLIIPMSFDLGKEWKMGMQVEADRVQNEEGKGHHNEILQTLTVSHPLVKHLDAILETYYTYALKEKHLNNFLNAAVQYEIGSDVMIDGGVNYGLQHDAKRSYFLGLSFRL</sequence>
<organism evidence="2 3">
    <name type="scientific">Pedobacter petrophilus</name>
    <dbReference type="NCBI Taxonomy" id="1908241"/>
    <lineage>
        <taxon>Bacteria</taxon>
        <taxon>Pseudomonadati</taxon>
        <taxon>Bacteroidota</taxon>
        <taxon>Sphingobacteriia</taxon>
        <taxon>Sphingobacteriales</taxon>
        <taxon>Sphingobacteriaceae</taxon>
        <taxon>Pedobacter</taxon>
    </lineage>
</organism>
<evidence type="ECO:0000313" key="2">
    <source>
        <dbReference type="EMBL" id="MRX78558.1"/>
    </source>
</evidence>
<dbReference type="Pfam" id="PF13557">
    <property type="entry name" value="Phenol_MetA_deg"/>
    <property type="match status" value="1"/>
</dbReference>
<evidence type="ECO:0000256" key="1">
    <source>
        <dbReference type="SAM" id="SignalP"/>
    </source>
</evidence>
<name>A0A7K0G418_9SPHI</name>
<dbReference type="Proteomes" id="UP000487757">
    <property type="component" value="Unassembled WGS sequence"/>
</dbReference>
<accession>A0A7K0G418</accession>
<dbReference type="OrthoDB" id="1014491at2"/>
<reference evidence="2 3" key="1">
    <citation type="submission" date="2019-11" db="EMBL/GenBank/DDBJ databases">
        <title>Pedobacter petrophilus genome.</title>
        <authorList>
            <person name="Feldbauer M.J."/>
            <person name="Newman J.D."/>
        </authorList>
    </citation>
    <scope>NUCLEOTIDE SEQUENCE [LARGE SCALE GENOMIC DNA]</scope>
    <source>
        <strain evidence="2 3">LMG 29686</strain>
    </source>
</reference>
<comment type="caution">
    <text evidence="2">The sequence shown here is derived from an EMBL/GenBank/DDBJ whole genome shotgun (WGS) entry which is preliminary data.</text>
</comment>
<proteinExistence type="predicted"/>
<keyword evidence="1" id="KW-0732">Signal</keyword>
<keyword evidence="3" id="KW-1185">Reference proteome</keyword>
<protein>
    <submittedName>
        <fullName evidence="2">Transporter</fullName>
    </submittedName>
</protein>